<comment type="caution">
    <text evidence="2">The sequence shown here is derived from an EMBL/GenBank/DDBJ whole genome shotgun (WGS) entry which is preliminary data.</text>
</comment>
<evidence type="ECO:0000313" key="2">
    <source>
        <dbReference type="EMBL" id="GJE92954.1"/>
    </source>
</evidence>
<dbReference type="Proteomes" id="UP000703269">
    <property type="component" value="Unassembled WGS sequence"/>
</dbReference>
<evidence type="ECO:0000256" key="1">
    <source>
        <dbReference type="SAM" id="MobiDB-lite"/>
    </source>
</evidence>
<gene>
    <name evidence="2" type="ORF">PsYK624_091130</name>
</gene>
<dbReference type="EMBL" id="BPQB01000029">
    <property type="protein sequence ID" value="GJE92954.1"/>
    <property type="molecule type" value="Genomic_DNA"/>
</dbReference>
<dbReference type="AlphaFoldDB" id="A0A9P3GEN4"/>
<protein>
    <submittedName>
        <fullName evidence="2">Uncharacterized protein</fullName>
    </submittedName>
</protein>
<accession>A0A9P3GEN4</accession>
<proteinExistence type="predicted"/>
<sequence>MSTRRTLRRLAAIQTAALYGFFFAQELRHLMHTPAVLNRSTESSSRSMPRLERKGFEGDSQPSYVCQTLKPRATNYFERYC</sequence>
<reference evidence="2 3" key="1">
    <citation type="submission" date="2021-08" db="EMBL/GenBank/DDBJ databases">
        <title>Draft Genome Sequence of Phanerochaete sordida strain YK-624.</title>
        <authorList>
            <person name="Mori T."/>
            <person name="Dohra H."/>
            <person name="Suzuki T."/>
            <person name="Kawagishi H."/>
            <person name="Hirai H."/>
        </authorList>
    </citation>
    <scope>NUCLEOTIDE SEQUENCE [LARGE SCALE GENOMIC DNA]</scope>
    <source>
        <strain evidence="2 3">YK-624</strain>
    </source>
</reference>
<keyword evidence="3" id="KW-1185">Reference proteome</keyword>
<name>A0A9P3GEN4_9APHY</name>
<feature type="region of interest" description="Disordered" evidence="1">
    <location>
        <begin position="38"/>
        <end position="60"/>
    </location>
</feature>
<feature type="compositionally biased region" description="Polar residues" evidence="1">
    <location>
        <begin position="38"/>
        <end position="47"/>
    </location>
</feature>
<organism evidence="2 3">
    <name type="scientific">Phanerochaete sordida</name>
    <dbReference type="NCBI Taxonomy" id="48140"/>
    <lineage>
        <taxon>Eukaryota</taxon>
        <taxon>Fungi</taxon>
        <taxon>Dikarya</taxon>
        <taxon>Basidiomycota</taxon>
        <taxon>Agaricomycotina</taxon>
        <taxon>Agaricomycetes</taxon>
        <taxon>Polyporales</taxon>
        <taxon>Phanerochaetaceae</taxon>
        <taxon>Phanerochaete</taxon>
    </lineage>
</organism>
<evidence type="ECO:0000313" key="3">
    <source>
        <dbReference type="Proteomes" id="UP000703269"/>
    </source>
</evidence>